<comment type="caution">
    <text evidence="3">The sequence shown here is derived from an EMBL/GenBank/DDBJ whole genome shotgun (WGS) entry which is preliminary data.</text>
</comment>
<keyword evidence="3" id="KW-0378">Hydrolase</keyword>
<dbReference type="Proteomes" id="UP001354971">
    <property type="component" value="Unassembled WGS sequence"/>
</dbReference>
<name>A0ABU7LM13_9PROT</name>
<dbReference type="PANTHER" id="PTHR35797:SF1">
    <property type="entry name" value="PROTEASE"/>
    <property type="match status" value="1"/>
</dbReference>
<evidence type="ECO:0000313" key="4">
    <source>
        <dbReference type="Proteomes" id="UP001354971"/>
    </source>
</evidence>
<dbReference type="InterPro" id="IPR003675">
    <property type="entry name" value="Rce1/LyrA-like_dom"/>
</dbReference>
<evidence type="ECO:0000259" key="2">
    <source>
        <dbReference type="Pfam" id="PF02517"/>
    </source>
</evidence>
<evidence type="ECO:0000313" key="3">
    <source>
        <dbReference type="EMBL" id="MEE2524922.1"/>
    </source>
</evidence>
<reference evidence="3 4" key="1">
    <citation type="submission" date="2024-01" db="EMBL/GenBank/DDBJ databases">
        <title>Hyphobacterium bacterium isolated from marine sediment.</title>
        <authorList>
            <person name="Zhao S."/>
        </authorList>
    </citation>
    <scope>NUCLEOTIDE SEQUENCE [LARGE SCALE GENOMIC DNA]</scope>
    <source>
        <strain evidence="4">HN65</strain>
    </source>
</reference>
<feature type="domain" description="CAAX prenyl protease 2/Lysostaphin resistance protein A-like" evidence="2">
    <location>
        <begin position="125"/>
        <end position="228"/>
    </location>
</feature>
<dbReference type="PANTHER" id="PTHR35797">
    <property type="entry name" value="PROTEASE-RELATED"/>
    <property type="match status" value="1"/>
</dbReference>
<keyword evidence="1" id="KW-1133">Transmembrane helix</keyword>
<dbReference type="EC" id="3.4.-.-" evidence="3"/>
<gene>
    <name evidence="3" type="ORF">V0U79_00970</name>
</gene>
<keyword evidence="4" id="KW-1185">Reference proteome</keyword>
<sequence length="279" mass="30514">MSTILRFLGVFIALNLIAQSFVLWSGFAMESVTFIMWTVGLAAIITLKWEGKGLGDLGWQWGEGRYHWIALGLPFIYGTIAYSLAGMMGWAQFATPDMQAAFRADGPLANWDSAVALLPTVLIVFAAGVANSFARALGEEIGWRGFLTPRLTQAWGFALATLVTGLFWGVWHFPALLFSEYNAGGNPIWEMISFLVLVVSLSAPMAWLRLKSGSLWPAATFHAAHNVFIQRILDPMAARNEGDITMVSEFGIVLAIVAALVAAPFWFWGIQSFRKGGTA</sequence>
<feature type="transmembrane region" description="Helical" evidence="1">
    <location>
        <begin position="68"/>
        <end position="93"/>
    </location>
</feature>
<dbReference type="InterPro" id="IPR042150">
    <property type="entry name" value="MmRce1-like"/>
</dbReference>
<keyword evidence="1" id="KW-0812">Transmembrane</keyword>
<feature type="transmembrane region" description="Helical" evidence="1">
    <location>
        <begin position="28"/>
        <end position="47"/>
    </location>
</feature>
<dbReference type="Pfam" id="PF02517">
    <property type="entry name" value="Rce1-like"/>
    <property type="match status" value="1"/>
</dbReference>
<organism evidence="3 4">
    <name type="scientific">Hyphobacterium lacteum</name>
    <dbReference type="NCBI Taxonomy" id="3116575"/>
    <lineage>
        <taxon>Bacteria</taxon>
        <taxon>Pseudomonadati</taxon>
        <taxon>Pseudomonadota</taxon>
        <taxon>Alphaproteobacteria</taxon>
        <taxon>Maricaulales</taxon>
        <taxon>Maricaulaceae</taxon>
        <taxon>Hyphobacterium</taxon>
    </lineage>
</organism>
<feature type="transmembrane region" description="Helical" evidence="1">
    <location>
        <begin position="245"/>
        <end position="268"/>
    </location>
</feature>
<feature type="transmembrane region" description="Helical" evidence="1">
    <location>
        <begin position="191"/>
        <end position="208"/>
    </location>
</feature>
<keyword evidence="1" id="KW-0472">Membrane</keyword>
<dbReference type="EMBL" id="JAZDRP010000001">
    <property type="protein sequence ID" value="MEE2524922.1"/>
    <property type="molecule type" value="Genomic_DNA"/>
</dbReference>
<dbReference type="GO" id="GO:0016787">
    <property type="term" value="F:hydrolase activity"/>
    <property type="evidence" value="ECO:0007669"/>
    <property type="project" value="UniProtKB-KW"/>
</dbReference>
<proteinExistence type="predicted"/>
<feature type="transmembrane region" description="Helical" evidence="1">
    <location>
        <begin position="154"/>
        <end position="171"/>
    </location>
</feature>
<protein>
    <submittedName>
        <fullName evidence="3">CPBP family intramembrane glutamic endopeptidase</fullName>
        <ecNumber evidence="3">3.4.-.-</ecNumber>
    </submittedName>
</protein>
<dbReference type="RefSeq" id="WP_330197586.1">
    <property type="nucleotide sequence ID" value="NZ_JAZDRP010000001.1"/>
</dbReference>
<accession>A0ABU7LM13</accession>
<feature type="transmembrane region" description="Helical" evidence="1">
    <location>
        <begin position="113"/>
        <end position="134"/>
    </location>
</feature>
<evidence type="ECO:0000256" key="1">
    <source>
        <dbReference type="SAM" id="Phobius"/>
    </source>
</evidence>